<dbReference type="AlphaFoldDB" id="A0A834SXA1"/>
<comment type="caution">
    <text evidence="1">The sequence shown here is derived from an EMBL/GenBank/DDBJ whole genome shotgun (WGS) entry which is preliminary data.</text>
</comment>
<evidence type="ECO:0000313" key="2">
    <source>
        <dbReference type="Proteomes" id="UP000634136"/>
    </source>
</evidence>
<dbReference type="EMBL" id="JAAIUW010000010">
    <property type="protein sequence ID" value="KAF7812303.1"/>
    <property type="molecule type" value="Genomic_DNA"/>
</dbReference>
<organism evidence="1 2">
    <name type="scientific">Senna tora</name>
    <dbReference type="NCBI Taxonomy" id="362788"/>
    <lineage>
        <taxon>Eukaryota</taxon>
        <taxon>Viridiplantae</taxon>
        <taxon>Streptophyta</taxon>
        <taxon>Embryophyta</taxon>
        <taxon>Tracheophyta</taxon>
        <taxon>Spermatophyta</taxon>
        <taxon>Magnoliopsida</taxon>
        <taxon>eudicotyledons</taxon>
        <taxon>Gunneridae</taxon>
        <taxon>Pentapetalae</taxon>
        <taxon>rosids</taxon>
        <taxon>fabids</taxon>
        <taxon>Fabales</taxon>
        <taxon>Fabaceae</taxon>
        <taxon>Caesalpinioideae</taxon>
        <taxon>Cassia clade</taxon>
        <taxon>Senna</taxon>
    </lineage>
</organism>
<reference evidence="1" key="1">
    <citation type="submission" date="2020-09" db="EMBL/GenBank/DDBJ databases">
        <title>Genome-Enabled Discovery of Anthraquinone Biosynthesis in Senna tora.</title>
        <authorList>
            <person name="Kang S.-H."/>
            <person name="Pandey R.P."/>
            <person name="Lee C.-M."/>
            <person name="Sim J.-S."/>
            <person name="Jeong J.-T."/>
            <person name="Choi B.-S."/>
            <person name="Jung M."/>
            <person name="Ginzburg D."/>
            <person name="Zhao K."/>
            <person name="Won S.Y."/>
            <person name="Oh T.-J."/>
            <person name="Yu Y."/>
            <person name="Kim N.-H."/>
            <person name="Lee O.R."/>
            <person name="Lee T.-H."/>
            <person name="Bashyal P."/>
            <person name="Kim T.-S."/>
            <person name="Lee W.-H."/>
            <person name="Kawkins C."/>
            <person name="Kim C.-K."/>
            <person name="Kim J.S."/>
            <person name="Ahn B.O."/>
            <person name="Rhee S.Y."/>
            <person name="Sohng J.K."/>
        </authorList>
    </citation>
    <scope>NUCLEOTIDE SEQUENCE</scope>
    <source>
        <tissue evidence="1">Leaf</tissue>
    </source>
</reference>
<sequence length="43" mass="5244">MKRRKVEHTIWMCGSEERRRRRRSRWHVAAGENVILGLSSFNF</sequence>
<gene>
    <name evidence="1" type="ORF">G2W53_033279</name>
</gene>
<evidence type="ECO:0000313" key="1">
    <source>
        <dbReference type="EMBL" id="KAF7812303.1"/>
    </source>
</evidence>
<proteinExistence type="predicted"/>
<protein>
    <submittedName>
        <fullName evidence="1">Uncharacterized protein</fullName>
    </submittedName>
</protein>
<name>A0A834SXA1_9FABA</name>
<dbReference type="Proteomes" id="UP000634136">
    <property type="component" value="Unassembled WGS sequence"/>
</dbReference>
<keyword evidence="2" id="KW-1185">Reference proteome</keyword>
<accession>A0A834SXA1</accession>